<dbReference type="EMBL" id="LSSN01001114">
    <property type="protein sequence ID" value="OMJ20970.1"/>
    <property type="molecule type" value="Genomic_DNA"/>
</dbReference>
<dbReference type="PROSITE" id="PS50862">
    <property type="entry name" value="AA_TRNA_LIGASE_II"/>
    <property type="match status" value="1"/>
</dbReference>
<evidence type="ECO:0000256" key="1">
    <source>
        <dbReference type="ARBA" id="ARBA00004496"/>
    </source>
</evidence>
<feature type="domain" description="Aminoacyl-transfer RNA synthetases class-II family profile" evidence="14">
    <location>
        <begin position="164"/>
        <end position="527"/>
    </location>
</feature>
<dbReference type="EC" id="6.1.1.14" evidence="4"/>
<comment type="subcellular location">
    <subcellularLocation>
        <location evidence="1">Cytoplasm</location>
    </subcellularLocation>
</comment>
<evidence type="ECO:0000313" key="15">
    <source>
        <dbReference type="EMBL" id="OMJ20970.1"/>
    </source>
</evidence>
<keyword evidence="10" id="KW-0648">Protein biosynthesis</keyword>
<dbReference type="GO" id="GO:0005739">
    <property type="term" value="C:mitochondrion"/>
    <property type="evidence" value="ECO:0007669"/>
    <property type="project" value="TreeGrafter"/>
</dbReference>
<organism evidence="15 16">
    <name type="scientific">Smittium culicis</name>
    <dbReference type="NCBI Taxonomy" id="133412"/>
    <lineage>
        <taxon>Eukaryota</taxon>
        <taxon>Fungi</taxon>
        <taxon>Fungi incertae sedis</taxon>
        <taxon>Zoopagomycota</taxon>
        <taxon>Kickxellomycotina</taxon>
        <taxon>Harpellomycetes</taxon>
        <taxon>Harpellales</taxon>
        <taxon>Legeriomycetaceae</taxon>
        <taxon>Smittium</taxon>
    </lineage>
</organism>
<gene>
    <name evidence="15" type="ORF">AYI70_g3757</name>
</gene>
<dbReference type="FunFam" id="3.40.50.800:FF:000004">
    <property type="entry name" value="Glycine--tRNA ligase 2"/>
    <property type="match status" value="1"/>
</dbReference>
<dbReference type="NCBIfam" id="TIGR00389">
    <property type="entry name" value="glyS_dimeric"/>
    <property type="match status" value="1"/>
</dbReference>
<evidence type="ECO:0000259" key="14">
    <source>
        <dbReference type="PROSITE" id="PS50862"/>
    </source>
</evidence>
<dbReference type="InterPro" id="IPR036621">
    <property type="entry name" value="Anticodon-bd_dom_sf"/>
</dbReference>
<dbReference type="NCBIfam" id="NF003211">
    <property type="entry name" value="PRK04173.1"/>
    <property type="match status" value="1"/>
</dbReference>
<dbReference type="InterPro" id="IPR033731">
    <property type="entry name" value="GlyRS-like_core"/>
</dbReference>
<dbReference type="Gene3D" id="3.30.720.200">
    <property type="match status" value="1"/>
</dbReference>
<evidence type="ECO:0000256" key="3">
    <source>
        <dbReference type="ARBA" id="ARBA00011738"/>
    </source>
</evidence>
<dbReference type="CDD" id="cd00774">
    <property type="entry name" value="GlyRS-like_core"/>
    <property type="match status" value="1"/>
</dbReference>
<dbReference type="STRING" id="133412.A0A1R1Y250"/>
<keyword evidence="7" id="KW-0808">Transferase</keyword>
<comment type="similarity">
    <text evidence="2">Belongs to the class-II aminoacyl-tRNA synthetase family.</text>
</comment>
<dbReference type="InterPro" id="IPR002315">
    <property type="entry name" value="tRNA-synt_gly"/>
</dbReference>
<evidence type="ECO:0000256" key="7">
    <source>
        <dbReference type="ARBA" id="ARBA00022679"/>
    </source>
</evidence>
<evidence type="ECO:0000256" key="2">
    <source>
        <dbReference type="ARBA" id="ARBA00008226"/>
    </source>
</evidence>
<dbReference type="FunFam" id="3.30.930.10:FF:000010">
    <property type="entry name" value="Glycyl-tRNA synthetase 1"/>
    <property type="match status" value="1"/>
</dbReference>
<name>A0A1R1Y250_9FUNG</name>
<keyword evidence="6 15" id="KW-0436">Ligase</keyword>
<keyword evidence="8" id="KW-0547">Nucleotide-binding</keyword>
<reference evidence="15 16" key="1">
    <citation type="submission" date="2017-01" db="EMBL/GenBank/DDBJ databases">
        <authorList>
            <person name="Mah S.A."/>
            <person name="Swanson W.J."/>
            <person name="Moy G.W."/>
            <person name="Vacquier V.D."/>
        </authorList>
    </citation>
    <scope>NUCLEOTIDE SEQUENCE [LARGE SCALE GENOMIC DNA]</scope>
    <source>
        <strain evidence="15 16">GSMNP</strain>
    </source>
</reference>
<dbReference type="PANTHER" id="PTHR10745:SF0">
    <property type="entry name" value="GLYCINE--TRNA LIGASE"/>
    <property type="match status" value="1"/>
</dbReference>
<dbReference type="Gene3D" id="3.40.50.800">
    <property type="entry name" value="Anticodon-binding domain"/>
    <property type="match status" value="1"/>
</dbReference>
<dbReference type="InterPro" id="IPR006195">
    <property type="entry name" value="aa-tRNA-synth_II"/>
</dbReference>
<dbReference type="InterPro" id="IPR004154">
    <property type="entry name" value="Anticodon-bd"/>
</dbReference>
<evidence type="ECO:0000256" key="13">
    <source>
        <dbReference type="ARBA" id="ARBA00051967"/>
    </source>
</evidence>
<protein>
    <recommendedName>
        <fullName evidence="4">glycine--tRNA ligase</fullName>
        <ecNumber evidence="4">6.1.1.14</ecNumber>
    </recommendedName>
    <alternativeName>
        <fullName evidence="12">Diadenosine tetraphosphate synthetase</fullName>
    </alternativeName>
</protein>
<dbReference type="FunFam" id="3.30.720.200:FF:000001">
    <property type="entry name" value="Glycine--tRNA ligase 2"/>
    <property type="match status" value="1"/>
</dbReference>
<evidence type="ECO:0000256" key="9">
    <source>
        <dbReference type="ARBA" id="ARBA00022840"/>
    </source>
</evidence>
<dbReference type="Gene3D" id="3.30.930.10">
    <property type="entry name" value="Bira Bifunctional Protein, Domain 2"/>
    <property type="match status" value="1"/>
</dbReference>
<evidence type="ECO:0000256" key="6">
    <source>
        <dbReference type="ARBA" id="ARBA00022598"/>
    </source>
</evidence>
<dbReference type="AlphaFoldDB" id="A0A1R1Y250"/>
<keyword evidence="9" id="KW-0067">ATP-binding</keyword>
<dbReference type="Pfam" id="PF03129">
    <property type="entry name" value="HGTP_anticodon"/>
    <property type="match status" value="1"/>
</dbReference>
<evidence type="ECO:0000313" key="16">
    <source>
        <dbReference type="Proteomes" id="UP000187283"/>
    </source>
</evidence>
<evidence type="ECO:0000256" key="11">
    <source>
        <dbReference type="ARBA" id="ARBA00023146"/>
    </source>
</evidence>
<evidence type="ECO:0000256" key="5">
    <source>
        <dbReference type="ARBA" id="ARBA00022490"/>
    </source>
</evidence>
<proteinExistence type="inferred from homology"/>
<keyword evidence="16" id="KW-1185">Reference proteome</keyword>
<dbReference type="FunFam" id="3.30.930.10:FF:000158">
    <property type="entry name" value="Glycyl-tRNA synthetase"/>
    <property type="match status" value="1"/>
</dbReference>
<dbReference type="Proteomes" id="UP000187283">
    <property type="component" value="Unassembled WGS sequence"/>
</dbReference>
<accession>A0A1R1Y250</accession>
<comment type="subunit">
    <text evidence="3">Homodimer.</text>
</comment>
<sequence>MSNKNIDRNALEALLTNRFFFVPSFSIYGGVAGLYDYGPIGSALQQNLINLWRQHFVVEEDMLEMDGAIITPAEVLKTSGHVEKFTDFMCKDEVTLEVFRADHLVEAVFEARLESHELAKQLSQKLEVTEDKKKKSGALKPALLDESTVAEINEILAKIDNYNMKELGDIIVKYDIRNPATGNKVTPPVEFNLMFDSSIGPTGNLKGYLRPETAQSQFVNFSRLLEFNNQKMPFASAMVGKSFRNEISPRSGLLRVREFMMAEIEHYVDPNSKDHPKFQEVAHIKLNLLPANVQQSGSTQITAMSIGEAVSQKIIDNETLGYFLGRIFLFLEKIGIDNDRLRFRQHMSNEMAHYACDCWDAEIQSSYGWIECIGCADRSAFDLTVHSKRTKEKLVVRENLETPIVYDALVCNLNKKKFGPKFRQNAKPIQDKLESLSQEELAKAKEEISASGKFNLELNGAVHELTTDLMTVDMQTFKENVREYTPNVIEPSFGLGRILYSLIEHSYYTRMDSENRSVFKFNPLMAPFKVLVLPLLKNASFKPVLTQIARSLRSMGVPARVDDAASASIGRRYSRNDELGIPFAITVDFQTIEDGAITLRERDSTNQIRSDINTILDLVVKLVNGTEVWENVIKTHPVIEASAE</sequence>
<comment type="catalytic activity">
    <reaction evidence="13">
        <text>2 ATP + H(+) = P(1),P(4)-bis(5'-adenosyl) tetraphosphate + diphosphate</text>
        <dbReference type="Rhea" id="RHEA:34935"/>
        <dbReference type="ChEBI" id="CHEBI:15378"/>
        <dbReference type="ChEBI" id="CHEBI:30616"/>
        <dbReference type="ChEBI" id="CHEBI:33019"/>
        <dbReference type="ChEBI" id="CHEBI:58141"/>
    </reaction>
</comment>
<dbReference type="SUPFAM" id="SSF52954">
    <property type="entry name" value="Class II aaRS ABD-related"/>
    <property type="match status" value="1"/>
</dbReference>
<dbReference type="Gene3D" id="3.30.40.230">
    <property type="match status" value="1"/>
</dbReference>
<dbReference type="InterPro" id="IPR045864">
    <property type="entry name" value="aa-tRNA-synth_II/BPL/LPL"/>
</dbReference>
<dbReference type="SUPFAM" id="SSF55681">
    <property type="entry name" value="Class II aaRS and biotin synthetases"/>
    <property type="match status" value="1"/>
</dbReference>
<dbReference type="GO" id="GO:0070150">
    <property type="term" value="P:mitochondrial glycyl-tRNA aminoacylation"/>
    <property type="evidence" value="ECO:0007669"/>
    <property type="project" value="TreeGrafter"/>
</dbReference>
<evidence type="ECO:0000256" key="8">
    <source>
        <dbReference type="ARBA" id="ARBA00022741"/>
    </source>
</evidence>
<dbReference type="GO" id="GO:0004820">
    <property type="term" value="F:glycine-tRNA ligase activity"/>
    <property type="evidence" value="ECO:0007669"/>
    <property type="project" value="UniProtKB-EC"/>
</dbReference>
<evidence type="ECO:0000256" key="4">
    <source>
        <dbReference type="ARBA" id="ARBA00012829"/>
    </source>
</evidence>
<dbReference type="GO" id="GO:0016740">
    <property type="term" value="F:transferase activity"/>
    <property type="evidence" value="ECO:0007669"/>
    <property type="project" value="UniProtKB-KW"/>
</dbReference>
<keyword evidence="5" id="KW-0963">Cytoplasm</keyword>
<evidence type="ECO:0000256" key="12">
    <source>
        <dbReference type="ARBA" id="ARBA00030057"/>
    </source>
</evidence>
<evidence type="ECO:0000256" key="10">
    <source>
        <dbReference type="ARBA" id="ARBA00022917"/>
    </source>
</evidence>
<dbReference type="PANTHER" id="PTHR10745">
    <property type="entry name" value="GLYCYL-TRNA SYNTHETASE/DNA POLYMERASE SUBUNIT GAMMA-2"/>
    <property type="match status" value="1"/>
</dbReference>
<keyword evidence="11" id="KW-0030">Aminoacyl-tRNA synthetase</keyword>
<dbReference type="GO" id="GO:0005524">
    <property type="term" value="F:ATP binding"/>
    <property type="evidence" value="ECO:0007669"/>
    <property type="project" value="UniProtKB-KW"/>
</dbReference>
<comment type="caution">
    <text evidence="15">The sequence shown here is derived from an EMBL/GenBank/DDBJ whole genome shotgun (WGS) entry which is preliminary data.</text>
</comment>
<dbReference type="PRINTS" id="PR01043">
    <property type="entry name" value="TRNASYNTHGLY"/>
</dbReference>
<dbReference type="CDD" id="cd00858">
    <property type="entry name" value="GlyRS_anticodon"/>
    <property type="match status" value="1"/>
</dbReference>
<dbReference type="InterPro" id="IPR027031">
    <property type="entry name" value="Gly-tRNA_synthase/POLG2"/>
</dbReference>
<dbReference type="OrthoDB" id="57698at2759"/>